<evidence type="ECO:0000313" key="2">
    <source>
        <dbReference type="EMBL" id="MBO1512136.1"/>
    </source>
</evidence>
<dbReference type="PANTHER" id="PTHR46211">
    <property type="entry name" value="GLYCEROPHOSPHORYL DIESTER PHOSPHODIESTERASE"/>
    <property type="match status" value="1"/>
</dbReference>
<proteinExistence type="predicted"/>
<dbReference type="PANTHER" id="PTHR46211:SF1">
    <property type="entry name" value="GLYCEROPHOSPHODIESTER PHOSPHODIESTERASE, CYTOPLASMIC"/>
    <property type="match status" value="1"/>
</dbReference>
<feature type="domain" description="GP-PDE" evidence="1">
    <location>
        <begin position="28"/>
        <end position="267"/>
    </location>
</feature>
<reference evidence="2 3" key="1">
    <citation type="submission" date="2021-03" db="EMBL/GenBank/DDBJ databases">
        <title>Whole genome sequence of Metabacillus bambusae BG109.</title>
        <authorList>
            <person name="Jeong J.W."/>
        </authorList>
    </citation>
    <scope>NUCLEOTIDE SEQUENCE [LARGE SCALE GENOMIC DNA]</scope>
    <source>
        <strain evidence="2 3">BG109</strain>
    </source>
</reference>
<evidence type="ECO:0000259" key="1">
    <source>
        <dbReference type="PROSITE" id="PS51704"/>
    </source>
</evidence>
<dbReference type="PROSITE" id="PS51704">
    <property type="entry name" value="GP_PDE"/>
    <property type="match status" value="1"/>
</dbReference>
<comment type="caution">
    <text evidence="2">The sequence shown here is derived from an EMBL/GenBank/DDBJ whole genome shotgun (WGS) entry which is preliminary data.</text>
</comment>
<gene>
    <name evidence="2" type="ORF">I7822_10715</name>
</gene>
<organism evidence="2 3">
    <name type="scientific">Metabacillus bambusae</name>
    <dbReference type="NCBI Taxonomy" id="2795218"/>
    <lineage>
        <taxon>Bacteria</taxon>
        <taxon>Bacillati</taxon>
        <taxon>Bacillota</taxon>
        <taxon>Bacilli</taxon>
        <taxon>Bacillales</taxon>
        <taxon>Bacillaceae</taxon>
        <taxon>Metabacillus</taxon>
    </lineage>
</organism>
<dbReference type="InterPro" id="IPR030395">
    <property type="entry name" value="GP_PDE_dom"/>
</dbReference>
<dbReference type="Gene3D" id="3.20.20.190">
    <property type="entry name" value="Phosphatidylinositol (PI) phosphodiesterase"/>
    <property type="match status" value="1"/>
</dbReference>
<dbReference type="EMBL" id="JAGDEL010000006">
    <property type="protein sequence ID" value="MBO1512136.1"/>
    <property type="molecule type" value="Genomic_DNA"/>
</dbReference>
<accession>A0ABS3N1G7</accession>
<evidence type="ECO:0000313" key="3">
    <source>
        <dbReference type="Proteomes" id="UP000663981"/>
    </source>
</evidence>
<name>A0ABS3N1G7_9BACI</name>
<dbReference type="Pfam" id="PF03009">
    <property type="entry name" value="GDPD"/>
    <property type="match status" value="1"/>
</dbReference>
<sequence>MGGVKLYINSFLKNILRLTKSKTATSNFLVIAHRGASGYTPENTMAAFKKALELKADYIELDVQMTKDGKLVVIHDSNVSRTTNSEGEVKDFTYQELKKLDAGQWFHMKFSGQRIPSLQEVISEFHGKLGLLIEIKNPNLYPNIAEVLADELKKNNLHNLENNEVIVQSFDFELLQRFNKLVPNIPLGLLVKYRVHGISNVQLKEWSTLVQYINPNKALVTKKLVKRIQSYKLKVMPYTVRDMKSIKGLLDAKVDGIVTDYPDYFKK</sequence>
<dbReference type="SUPFAM" id="SSF51695">
    <property type="entry name" value="PLC-like phosphodiesterases"/>
    <property type="match status" value="1"/>
</dbReference>
<protein>
    <submittedName>
        <fullName evidence="2">Glycerophosphodiester phosphodiesterase</fullName>
    </submittedName>
</protein>
<dbReference type="Proteomes" id="UP000663981">
    <property type="component" value="Unassembled WGS sequence"/>
</dbReference>
<keyword evidence="3" id="KW-1185">Reference proteome</keyword>
<dbReference type="InterPro" id="IPR017946">
    <property type="entry name" value="PLC-like_Pdiesterase_TIM-brl"/>
</dbReference>